<dbReference type="InterPro" id="IPR036900">
    <property type="entry name" value="A-D-PHexomutase_C_sf"/>
</dbReference>
<dbReference type="RefSeq" id="WP_013680230.1">
    <property type="nucleotide sequence ID" value="NC_015315.1"/>
</dbReference>
<dbReference type="InterPro" id="IPR005844">
    <property type="entry name" value="A-D-PHexomutase_a/b/a-I"/>
</dbReference>
<evidence type="ECO:0000313" key="13">
    <source>
        <dbReference type="Proteomes" id="UP000008138"/>
    </source>
</evidence>
<evidence type="ECO:0000259" key="11">
    <source>
        <dbReference type="Pfam" id="PF02880"/>
    </source>
</evidence>
<dbReference type="GO" id="GO:0000287">
    <property type="term" value="F:magnesium ion binding"/>
    <property type="evidence" value="ECO:0007669"/>
    <property type="project" value="InterPro"/>
</dbReference>
<feature type="domain" description="Alpha-D-phosphohexomutase alpha/beta/alpha" evidence="9">
    <location>
        <begin position="3"/>
        <end position="126"/>
    </location>
</feature>
<keyword evidence="6" id="KW-0413">Isomerase</keyword>
<keyword evidence="4 7" id="KW-0479">Metal-binding</keyword>
<dbReference type="Proteomes" id="UP000008138">
    <property type="component" value="Chromosome"/>
</dbReference>
<keyword evidence="3" id="KW-0597">Phosphoprotein</keyword>
<dbReference type="GO" id="GO:0016868">
    <property type="term" value="F:intramolecular phosphotransferase activity"/>
    <property type="evidence" value="ECO:0007669"/>
    <property type="project" value="InterPro"/>
</dbReference>
<keyword evidence="13" id="KW-1185">Reference proteome</keyword>
<evidence type="ECO:0000256" key="3">
    <source>
        <dbReference type="ARBA" id="ARBA00022553"/>
    </source>
</evidence>
<dbReference type="PRINTS" id="PR00509">
    <property type="entry name" value="PGMPMM"/>
</dbReference>
<reference evidence="12 13" key="1">
    <citation type="journal article" date="2011" name="J. Bacteriol.">
        <title>Complete genome sequence of the thermoacidophilic crenarchaeon Thermoproteus uzoniensis 768-20.</title>
        <authorList>
            <person name="Mardanov A.V."/>
            <person name="Gumerov V.M."/>
            <person name="Beletsky A.V."/>
            <person name="Prokofeva M.I."/>
            <person name="Bonch-Osmolovskaya E.A."/>
            <person name="Ravin N.V."/>
            <person name="Skryabin K.G."/>
        </authorList>
    </citation>
    <scope>NUCLEOTIDE SEQUENCE [LARGE SCALE GENOMIC DNA]</scope>
    <source>
        <strain evidence="12 13">768-20</strain>
    </source>
</reference>
<dbReference type="SUPFAM" id="SSF53738">
    <property type="entry name" value="Phosphoglucomutase, first 3 domains"/>
    <property type="match status" value="3"/>
</dbReference>
<dbReference type="OrthoDB" id="10363at2157"/>
<dbReference type="AlphaFoldDB" id="F2L1N9"/>
<dbReference type="Gene3D" id="3.40.120.10">
    <property type="entry name" value="Alpha-D-Glucose-1,6-Bisphosphate, subunit A, domain 3"/>
    <property type="match status" value="3"/>
</dbReference>
<feature type="domain" description="Alpha-D-phosphohexomutase C-terminal" evidence="8">
    <location>
        <begin position="357"/>
        <end position="426"/>
    </location>
</feature>
<dbReference type="PROSITE" id="PS00710">
    <property type="entry name" value="PGM_PMM"/>
    <property type="match status" value="1"/>
</dbReference>
<comment type="cofactor">
    <cofactor evidence="1">
        <name>Mg(2+)</name>
        <dbReference type="ChEBI" id="CHEBI:18420"/>
    </cofactor>
</comment>
<dbReference type="eggNOG" id="arCOG00767">
    <property type="taxonomic scope" value="Archaea"/>
</dbReference>
<evidence type="ECO:0000256" key="1">
    <source>
        <dbReference type="ARBA" id="ARBA00001946"/>
    </source>
</evidence>
<dbReference type="InterPro" id="IPR005845">
    <property type="entry name" value="A-D-PHexomutase_a/b/a-II"/>
</dbReference>
<evidence type="ECO:0000259" key="9">
    <source>
        <dbReference type="Pfam" id="PF02878"/>
    </source>
</evidence>
<dbReference type="GO" id="GO:0005975">
    <property type="term" value="P:carbohydrate metabolic process"/>
    <property type="evidence" value="ECO:0007669"/>
    <property type="project" value="InterPro"/>
</dbReference>
<feature type="domain" description="Alpha-D-phosphohexomutase alpha/beta/alpha" evidence="10">
    <location>
        <begin position="142"/>
        <end position="238"/>
    </location>
</feature>
<dbReference type="InterPro" id="IPR016066">
    <property type="entry name" value="A-D-PHexomutase_CS"/>
</dbReference>
<reference key="2">
    <citation type="submission" date="2011-03" db="EMBL/GenBank/DDBJ databases">
        <title>Complete genome sequence of the thermoacidophilic crenarchaeon Thermoproteus uzoniensis 768-20.</title>
        <authorList>
            <person name="Mardanov A.V."/>
            <person name="Gumerov V.M."/>
            <person name="Beletsky A.V."/>
            <person name="Prokofeva M.I."/>
            <person name="Bonch-Osmolovskaya E.A."/>
            <person name="Ravin N.V."/>
            <person name="Skryabin K.G."/>
        </authorList>
    </citation>
    <scope>NUCLEOTIDE SEQUENCE</scope>
    <source>
        <strain>768-20</strain>
    </source>
</reference>
<evidence type="ECO:0000259" key="8">
    <source>
        <dbReference type="Pfam" id="PF00408"/>
    </source>
</evidence>
<dbReference type="CDD" id="cd03089">
    <property type="entry name" value="PMM_PGM"/>
    <property type="match status" value="1"/>
</dbReference>
<dbReference type="InterPro" id="IPR005843">
    <property type="entry name" value="A-D-PHexomutase_C"/>
</dbReference>
<dbReference type="EMBL" id="CP002590">
    <property type="protein sequence ID" value="AEA12895.1"/>
    <property type="molecule type" value="Genomic_DNA"/>
</dbReference>
<dbReference type="Pfam" id="PF02878">
    <property type="entry name" value="PGM_PMM_I"/>
    <property type="match status" value="1"/>
</dbReference>
<evidence type="ECO:0000256" key="4">
    <source>
        <dbReference type="ARBA" id="ARBA00022723"/>
    </source>
</evidence>
<protein>
    <submittedName>
        <fullName evidence="12">Phosphoglucomutase</fullName>
    </submittedName>
</protein>
<dbReference type="KEGG" id="tuz:TUZN_1422"/>
<name>F2L1N9_THEU7</name>
<evidence type="ECO:0000313" key="12">
    <source>
        <dbReference type="EMBL" id="AEA12895.1"/>
    </source>
</evidence>
<dbReference type="Gene3D" id="3.30.310.50">
    <property type="entry name" value="Alpha-D-phosphohexomutase, C-terminal domain"/>
    <property type="match status" value="1"/>
</dbReference>
<sequence length="433" mass="48103">MSVFKAYDIRGVYGKDLTPDVVRRIGYAVGKFFGGGKILIGMDVRTHSPDVLRHLVAGLLPVADVELLGNVTTPMTHFASRLLYEPAVMITASHNPPEYNGLKVMHKGGIDLTSEELQRLKEMLEEPPEGQRGLVYVQDVKERYFQYLENTFGEFDISIGFDPANAAGVILRPLLKRLFKRVSVINGRPDGRFPSHPPDPEKPENLRQLAELVKAEGLDAGVALDGDGDRVGLVTAKGDVFRAEKIAYMLISHYAKPGDVVVLDATMPLYLERVAEERGVKIVRERVGHSFQKPAAIRNNAAFWAEYSGHVGFREHYYFDDGIYTALKVLDVARGIGKTLDDLLAEAPKIYEERIDIRVDDQRKVMEKVRSSARSIGGAEIYEIDGVDIRFRDGGRLLIRPSNTEPLIRVKIEAGSPAQLGNLRERLGSLGLA</sequence>
<feature type="domain" description="Alpha-D-phosphohexomutase alpha/beta/alpha" evidence="11">
    <location>
        <begin position="245"/>
        <end position="349"/>
    </location>
</feature>
<evidence type="ECO:0000256" key="2">
    <source>
        <dbReference type="ARBA" id="ARBA00010231"/>
    </source>
</evidence>
<gene>
    <name evidence="12" type="ordered locus">TUZN_1422</name>
</gene>
<organism evidence="12 13">
    <name type="scientific">Thermoproteus uzoniensis (strain 768-20)</name>
    <dbReference type="NCBI Taxonomy" id="999630"/>
    <lineage>
        <taxon>Archaea</taxon>
        <taxon>Thermoproteota</taxon>
        <taxon>Thermoprotei</taxon>
        <taxon>Thermoproteales</taxon>
        <taxon>Thermoproteaceae</taxon>
        <taxon>Thermoproteus</taxon>
    </lineage>
</organism>
<dbReference type="PANTHER" id="PTHR43771">
    <property type="entry name" value="PHOSPHOMANNOMUTASE"/>
    <property type="match status" value="1"/>
</dbReference>
<accession>F2L1N9</accession>
<dbReference type="InterPro" id="IPR005846">
    <property type="entry name" value="A-D-PHexomutase_a/b/a-III"/>
</dbReference>
<proteinExistence type="inferred from homology"/>
<dbReference type="HOGENOM" id="CLU_016950_9_1_2"/>
<dbReference type="PANTHER" id="PTHR43771:SF1">
    <property type="entry name" value="PHOSPHOMANNOMUTASE"/>
    <property type="match status" value="1"/>
</dbReference>
<dbReference type="Pfam" id="PF02880">
    <property type="entry name" value="PGM_PMM_III"/>
    <property type="match status" value="1"/>
</dbReference>
<dbReference type="InterPro" id="IPR016055">
    <property type="entry name" value="A-D-PHexomutase_a/b/a-I/II/III"/>
</dbReference>
<evidence type="ECO:0000256" key="7">
    <source>
        <dbReference type="RuleBase" id="RU004326"/>
    </source>
</evidence>
<dbReference type="STRING" id="999630.TUZN_1422"/>
<keyword evidence="5 7" id="KW-0460">Magnesium</keyword>
<comment type="similarity">
    <text evidence="2 7">Belongs to the phosphohexose mutase family.</text>
</comment>
<dbReference type="InterPro" id="IPR005841">
    <property type="entry name" value="Alpha-D-phosphohexomutase_SF"/>
</dbReference>
<dbReference type="SUPFAM" id="SSF55957">
    <property type="entry name" value="Phosphoglucomutase, C-terminal domain"/>
    <property type="match status" value="1"/>
</dbReference>
<evidence type="ECO:0000259" key="10">
    <source>
        <dbReference type="Pfam" id="PF02879"/>
    </source>
</evidence>
<dbReference type="GeneID" id="10360948"/>
<dbReference type="Pfam" id="PF02879">
    <property type="entry name" value="PGM_PMM_II"/>
    <property type="match status" value="1"/>
</dbReference>
<dbReference type="Pfam" id="PF00408">
    <property type="entry name" value="PGM_PMM_IV"/>
    <property type="match status" value="1"/>
</dbReference>
<evidence type="ECO:0000256" key="5">
    <source>
        <dbReference type="ARBA" id="ARBA00022842"/>
    </source>
</evidence>
<evidence type="ECO:0000256" key="6">
    <source>
        <dbReference type="ARBA" id="ARBA00023235"/>
    </source>
</evidence>